<dbReference type="Pfam" id="PF07714">
    <property type="entry name" value="PK_Tyr_Ser-Thr"/>
    <property type="match status" value="1"/>
</dbReference>
<dbReference type="FunFam" id="3.80.10.10:FF:000542">
    <property type="entry name" value="Leucine-rich repeat protein kinase family protein"/>
    <property type="match status" value="1"/>
</dbReference>
<keyword evidence="8" id="KW-0677">Repeat</keyword>
<feature type="signal peptide" evidence="18">
    <location>
        <begin position="1"/>
        <end position="21"/>
    </location>
</feature>
<dbReference type="FunFam" id="3.30.200.20:FF:000328">
    <property type="entry name" value="Leucine-rich repeat protein kinase family protein"/>
    <property type="match status" value="1"/>
</dbReference>
<evidence type="ECO:0000256" key="13">
    <source>
        <dbReference type="ARBA" id="ARBA00023136"/>
    </source>
</evidence>
<evidence type="ECO:0000256" key="17">
    <source>
        <dbReference type="SAM" id="Phobius"/>
    </source>
</evidence>
<keyword evidence="6 17" id="KW-0812">Transmembrane</keyword>
<keyword evidence="5" id="KW-0808">Transferase</keyword>
<dbReference type="SUPFAM" id="SSF56112">
    <property type="entry name" value="Protein kinase-like (PK-like)"/>
    <property type="match status" value="1"/>
</dbReference>
<evidence type="ECO:0000259" key="19">
    <source>
        <dbReference type="PROSITE" id="PS50011"/>
    </source>
</evidence>
<protein>
    <recommendedName>
        <fullName evidence="2">non-specific serine/threonine protein kinase</fullName>
        <ecNumber evidence="2">2.7.11.1</ecNumber>
    </recommendedName>
</protein>
<dbReference type="InterPro" id="IPR008271">
    <property type="entry name" value="Ser/Thr_kinase_AS"/>
</dbReference>
<dbReference type="GO" id="GO:0005524">
    <property type="term" value="F:ATP binding"/>
    <property type="evidence" value="ECO:0007669"/>
    <property type="project" value="UniProtKB-UniRule"/>
</dbReference>
<evidence type="ECO:0000256" key="5">
    <source>
        <dbReference type="ARBA" id="ARBA00022679"/>
    </source>
</evidence>
<keyword evidence="15" id="KW-0325">Glycoprotein</keyword>
<dbReference type="GO" id="GO:0016020">
    <property type="term" value="C:membrane"/>
    <property type="evidence" value="ECO:0007669"/>
    <property type="project" value="UniProtKB-SubCell"/>
</dbReference>
<dbReference type="Proteomes" id="UP001634007">
    <property type="component" value="Unassembled WGS sequence"/>
</dbReference>
<keyword evidence="12 17" id="KW-1133">Transmembrane helix</keyword>
<dbReference type="Pfam" id="PF00560">
    <property type="entry name" value="LRR_1"/>
    <property type="match status" value="3"/>
</dbReference>
<name>A0ABD3JQ87_EUCGL</name>
<evidence type="ECO:0000256" key="7">
    <source>
        <dbReference type="ARBA" id="ARBA00022729"/>
    </source>
</evidence>
<comment type="subcellular location">
    <subcellularLocation>
        <location evidence="1">Membrane</location>
        <topology evidence="1">Single-pass type I membrane protein</topology>
    </subcellularLocation>
</comment>
<proteinExistence type="predicted"/>
<evidence type="ECO:0000256" key="10">
    <source>
        <dbReference type="ARBA" id="ARBA00022777"/>
    </source>
</evidence>
<dbReference type="SUPFAM" id="SSF52058">
    <property type="entry name" value="L domain-like"/>
    <property type="match status" value="2"/>
</dbReference>
<organism evidence="20 21">
    <name type="scientific">Eucalyptus globulus</name>
    <name type="common">Tasmanian blue gum</name>
    <dbReference type="NCBI Taxonomy" id="34317"/>
    <lineage>
        <taxon>Eukaryota</taxon>
        <taxon>Viridiplantae</taxon>
        <taxon>Streptophyta</taxon>
        <taxon>Embryophyta</taxon>
        <taxon>Tracheophyta</taxon>
        <taxon>Spermatophyta</taxon>
        <taxon>Magnoliopsida</taxon>
        <taxon>eudicotyledons</taxon>
        <taxon>Gunneridae</taxon>
        <taxon>Pentapetalae</taxon>
        <taxon>rosids</taxon>
        <taxon>malvids</taxon>
        <taxon>Myrtales</taxon>
        <taxon>Myrtaceae</taxon>
        <taxon>Myrtoideae</taxon>
        <taxon>Eucalypteae</taxon>
        <taxon>Eucalyptus</taxon>
    </lineage>
</organism>
<evidence type="ECO:0000256" key="11">
    <source>
        <dbReference type="ARBA" id="ARBA00022840"/>
    </source>
</evidence>
<dbReference type="EC" id="2.7.11.1" evidence="2"/>
<evidence type="ECO:0000313" key="20">
    <source>
        <dbReference type="EMBL" id="KAL3729197.1"/>
    </source>
</evidence>
<dbReference type="InterPro" id="IPR011009">
    <property type="entry name" value="Kinase-like_dom_sf"/>
</dbReference>
<feature type="chain" id="PRO_5044893792" description="non-specific serine/threonine protein kinase" evidence="18">
    <location>
        <begin position="22"/>
        <end position="958"/>
    </location>
</feature>
<evidence type="ECO:0000256" key="6">
    <source>
        <dbReference type="ARBA" id="ARBA00022692"/>
    </source>
</evidence>
<dbReference type="EMBL" id="JBJKBG010000007">
    <property type="protein sequence ID" value="KAL3729197.1"/>
    <property type="molecule type" value="Genomic_DNA"/>
</dbReference>
<gene>
    <name evidence="20" type="ORF">ACJRO7_026315</name>
</gene>
<evidence type="ECO:0000256" key="9">
    <source>
        <dbReference type="ARBA" id="ARBA00022741"/>
    </source>
</evidence>
<dbReference type="FunFam" id="3.80.10.10:FF:000363">
    <property type="entry name" value="Leucine-rich repeat family protein"/>
    <property type="match status" value="1"/>
</dbReference>
<dbReference type="Gene3D" id="3.80.10.10">
    <property type="entry name" value="Ribonuclease Inhibitor"/>
    <property type="match status" value="3"/>
</dbReference>
<dbReference type="PROSITE" id="PS00107">
    <property type="entry name" value="PROTEIN_KINASE_ATP"/>
    <property type="match status" value="1"/>
</dbReference>
<dbReference type="InterPro" id="IPR001611">
    <property type="entry name" value="Leu-rich_rpt"/>
</dbReference>
<evidence type="ECO:0000256" key="3">
    <source>
        <dbReference type="ARBA" id="ARBA00022527"/>
    </source>
</evidence>
<dbReference type="PROSITE" id="PS00108">
    <property type="entry name" value="PROTEIN_KINASE_ST"/>
    <property type="match status" value="1"/>
</dbReference>
<dbReference type="SMART" id="SM00220">
    <property type="entry name" value="S_TKc"/>
    <property type="match status" value="1"/>
</dbReference>
<feature type="transmembrane region" description="Helical" evidence="17">
    <location>
        <begin position="561"/>
        <end position="586"/>
    </location>
</feature>
<keyword evidence="3" id="KW-0723">Serine/threonine-protein kinase</keyword>
<evidence type="ECO:0000256" key="1">
    <source>
        <dbReference type="ARBA" id="ARBA00004479"/>
    </source>
</evidence>
<dbReference type="Gene3D" id="1.10.510.10">
    <property type="entry name" value="Transferase(Phosphotransferase) domain 1"/>
    <property type="match status" value="1"/>
</dbReference>
<evidence type="ECO:0000256" key="16">
    <source>
        <dbReference type="PROSITE-ProRule" id="PRU10141"/>
    </source>
</evidence>
<keyword evidence="9 16" id="KW-0547">Nucleotide-binding</keyword>
<dbReference type="PANTHER" id="PTHR45974:SF266">
    <property type="entry name" value="LEUCINE-RICH REPEAT RECEPTOR PROTEIN KINASE HPCA1"/>
    <property type="match status" value="1"/>
</dbReference>
<evidence type="ECO:0000256" key="12">
    <source>
        <dbReference type="ARBA" id="ARBA00022989"/>
    </source>
</evidence>
<evidence type="ECO:0000256" key="14">
    <source>
        <dbReference type="ARBA" id="ARBA00023170"/>
    </source>
</evidence>
<evidence type="ECO:0000313" key="21">
    <source>
        <dbReference type="Proteomes" id="UP001634007"/>
    </source>
</evidence>
<keyword evidence="14" id="KW-0675">Receptor</keyword>
<keyword evidence="11 16" id="KW-0067">ATP-binding</keyword>
<dbReference type="PROSITE" id="PS50011">
    <property type="entry name" value="PROTEIN_KINASE_DOM"/>
    <property type="match status" value="1"/>
</dbReference>
<evidence type="ECO:0000256" key="2">
    <source>
        <dbReference type="ARBA" id="ARBA00012513"/>
    </source>
</evidence>
<dbReference type="GO" id="GO:0004674">
    <property type="term" value="F:protein serine/threonine kinase activity"/>
    <property type="evidence" value="ECO:0007669"/>
    <property type="project" value="UniProtKB-KW"/>
</dbReference>
<dbReference type="FunFam" id="1.10.510.10:FF:000453">
    <property type="entry name" value="LRR receptor-like serine/threonine-protein kinase HSL2"/>
    <property type="match status" value="1"/>
</dbReference>
<dbReference type="Gene3D" id="3.30.200.20">
    <property type="entry name" value="Phosphorylase Kinase, domain 1"/>
    <property type="match status" value="1"/>
</dbReference>
<feature type="domain" description="Protein kinase" evidence="19">
    <location>
        <begin position="635"/>
        <end position="909"/>
    </location>
</feature>
<reference evidence="20 21" key="1">
    <citation type="submission" date="2024-11" db="EMBL/GenBank/DDBJ databases">
        <title>Chromosome-level genome assembly of Eucalyptus globulus Labill. provides insights into its genome evolution.</title>
        <authorList>
            <person name="Li X."/>
        </authorList>
    </citation>
    <scope>NUCLEOTIDE SEQUENCE [LARGE SCALE GENOMIC DNA]</scope>
    <source>
        <strain evidence="20">CL2024</strain>
        <tissue evidence="20">Fresh tender leaves</tissue>
    </source>
</reference>
<dbReference type="InterPro" id="IPR001245">
    <property type="entry name" value="Ser-Thr/Tyr_kinase_cat_dom"/>
</dbReference>
<dbReference type="AlphaFoldDB" id="A0ABD3JQ87"/>
<evidence type="ECO:0000256" key="15">
    <source>
        <dbReference type="ARBA" id="ARBA00023180"/>
    </source>
</evidence>
<comment type="caution">
    <text evidence="20">The sequence shown here is derived from an EMBL/GenBank/DDBJ whole genome shotgun (WGS) entry which is preliminary data.</text>
</comment>
<evidence type="ECO:0000256" key="18">
    <source>
        <dbReference type="SAM" id="SignalP"/>
    </source>
</evidence>
<dbReference type="PANTHER" id="PTHR45974">
    <property type="entry name" value="RECEPTOR-LIKE PROTEIN 55"/>
    <property type="match status" value="1"/>
</dbReference>
<evidence type="ECO:0000256" key="8">
    <source>
        <dbReference type="ARBA" id="ARBA00022737"/>
    </source>
</evidence>
<keyword evidence="4" id="KW-0433">Leucine-rich repeat</keyword>
<dbReference type="InterPro" id="IPR000719">
    <property type="entry name" value="Prot_kinase_dom"/>
</dbReference>
<keyword evidence="7 18" id="KW-0732">Signal</keyword>
<feature type="binding site" evidence="16">
    <location>
        <position position="663"/>
    </location>
    <ligand>
        <name>ATP</name>
        <dbReference type="ChEBI" id="CHEBI:30616"/>
    </ligand>
</feature>
<dbReference type="InterPro" id="IPR017441">
    <property type="entry name" value="Protein_kinase_ATP_BS"/>
</dbReference>
<keyword evidence="13 17" id="KW-0472">Membrane</keyword>
<evidence type="ECO:0000256" key="4">
    <source>
        <dbReference type="ARBA" id="ARBA00022614"/>
    </source>
</evidence>
<keyword evidence="21" id="KW-1185">Reference proteome</keyword>
<dbReference type="CDD" id="cd14066">
    <property type="entry name" value="STKc_IRAK"/>
    <property type="match status" value="1"/>
</dbReference>
<accession>A0ABD3JQ87</accession>
<dbReference type="InterPro" id="IPR032675">
    <property type="entry name" value="LRR_dom_sf"/>
</dbReference>
<sequence>MGVQVLPILLVFLLGDSIGDAATNPYDFGAIKGLMSDWQNTPPNWVGTDPCGGDWDGIVCTNSSITSITLSSMGLTGSLPGDIGQLSELQILDLSYNRGLTGSLPTQIGNLMKLTNLILVGCGFSGRIPDSIGSLQNLVFLSLNSNGFSGQIAPTIGNLSRLYWLDLADNQLTGSIPVSKGSKFGLDMLLHTKHFHFGQNQLSGTIPSQLFSSGMHLIHVIFDNNRLTGSIPPTLGLVQSLEVVRFDRNSLDGAVPANLNNLTSVQELLISNNRLTGPLPNLAGMNALNYLDMSNNTFDATDFPTWIPTLQSLTTLILERTQVRGGPPVILFSIFSLQRVVLRNNQLNGTLDIGTNRGNQLQLIDLQTNFIDNFKQRAGGYSVEVILVDNPICLETGAAVQSYCTVQQTNTSSYSTPPNSCIPPICNSNQTSSPNCICSYPYTGTLVFRAPSFSGLGNLTYFDSLASSMMISFQFYQLPVDSISLSGPRKDSYDYLQLNLAVFPSEGVSFNRSSIYSIGFVLSNQTYKPPHLFGPFYFIADQYTNFAEVQVPTPLKKSSNVGVIVGAAAGGFALLLLLALVGVYAFRQKKRAEKAAEQSNPFVNWDPKKSTSEILQLRGARWFSLEELKKHTNNFSEANEIGSGGYGKVYRGTLPTGTPVAIKRAQQGSMQGGTEFKNEIELLLRVHHKNLVSLVGFCFEQGEQLLVYEFLPNGTLKESLSGKSGIRLDWARRLKVAIGAAQGLAYLHELANPPIIHRDIKSTNILLDDHLNARVADFGLSKLLGEGERGHVTTQVKGTMGYLDPEYYMTQQLTEKSDVYSFGVLMLELLTARTPIEQGRYIVREVRVLMNKDKDLYNLQGILDPAIGLGTSLKGLERFVELAMRCVEESGADRPTMGEVVKEIENIMVFAGLNSKAESATTSASYEEASKGYATHPYHNEDFSKYSGGFPPSRIEPQ</sequence>
<keyword evidence="10" id="KW-0418">Kinase</keyword>